<proteinExistence type="predicted"/>
<evidence type="ECO:0000259" key="8">
    <source>
        <dbReference type="Pfam" id="PF16916"/>
    </source>
</evidence>
<dbReference type="OrthoDB" id="78296at2759"/>
<feature type="transmembrane region" description="Helical" evidence="6">
    <location>
        <begin position="113"/>
        <end position="133"/>
    </location>
</feature>
<dbReference type="EMBL" id="CAJOBC010000704">
    <property type="protein sequence ID" value="CAF3616908.1"/>
    <property type="molecule type" value="Genomic_DNA"/>
</dbReference>
<evidence type="ECO:0000256" key="6">
    <source>
        <dbReference type="SAM" id="Phobius"/>
    </source>
</evidence>
<feature type="transmembrane region" description="Helical" evidence="6">
    <location>
        <begin position="54"/>
        <end position="76"/>
    </location>
</feature>
<dbReference type="GO" id="GO:0008324">
    <property type="term" value="F:monoatomic cation transmembrane transporter activity"/>
    <property type="evidence" value="ECO:0007669"/>
    <property type="project" value="InterPro"/>
</dbReference>
<dbReference type="AlphaFoldDB" id="A0A813UJ54"/>
<dbReference type="Pfam" id="PF16916">
    <property type="entry name" value="ZT_dimer"/>
    <property type="match status" value="1"/>
</dbReference>
<feature type="domain" description="Cation efflux protein cytoplasmic" evidence="8">
    <location>
        <begin position="278"/>
        <end position="339"/>
    </location>
</feature>
<dbReference type="PANTHER" id="PTHR43840">
    <property type="entry name" value="MITOCHONDRIAL METAL TRANSPORTER 1-RELATED"/>
    <property type="match status" value="1"/>
</dbReference>
<dbReference type="InterPro" id="IPR036837">
    <property type="entry name" value="Cation_efflux_CTD_sf"/>
</dbReference>
<evidence type="ECO:0008006" key="12">
    <source>
        <dbReference type="Google" id="ProtNLM"/>
    </source>
</evidence>
<comment type="caution">
    <text evidence="9">The sequence shown here is derived from an EMBL/GenBank/DDBJ whole genome shotgun (WGS) entry which is preliminary data.</text>
</comment>
<dbReference type="Gene3D" id="1.20.1510.10">
    <property type="entry name" value="Cation efflux protein transmembrane domain"/>
    <property type="match status" value="1"/>
</dbReference>
<keyword evidence="11" id="KW-1185">Reference proteome</keyword>
<dbReference type="Gene3D" id="3.30.70.1350">
    <property type="entry name" value="Cation efflux protein, cytoplasmic domain"/>
    <property type="match status" value="1"/>
</dbReference>
<gene>
    <name evidence="9" type="ORF">GPM918_LOCUS4997</name>
    <name evidence="10" type="ORF">SRO942_LOCUS4998</name>
</gene>
<feature type="domain" description="Cation efflux protein transmembrane" evidence="7">
    <location>
        <begin position="57"/>
        <end position="247"/>
    </location>
</feature>
<reference evidence="9" key="1">
    <citation type="submission" date="2021-02" db="EMBL/GenBank/DDBJ databases">
        <authorList>
            <person name="Nowell W R."/>
        </authorList>
    </citation>
    <scope>NUCLEOTIDE SEQUENCE</scope>
</reference>
<organism evidence="9 11">
    <name type="scientific">Didymodactylos carnosus</name>
    <dbReference type="NCBI Taxonomy" id="1234261"/>
    <lineage>
        <taxon>Eukaryota</taxon>
        <taxon>Metazoa</taxon>
        <taxon>Spiralia</taxon>
        <taxon>Gnathifera</taxon>
        <taxon>Rotifera</taxon>
        <taxon>Eurotatoria</taxon>
        <taxon>Bdelloidea</taxon>
        <taxon>Philodinida</taxon>
        <taxon>Philodinidae</taxon>
        <taxon>Didymodactylos</taxon>
    </lineage>
</organism>
<dbReference type="EMBL" id="CAJNOQ010000704">
    <property type="protein sequence ID" value="CAF0829880.1"/>
    <property type="molecule type" value="Genomic_DNA"/>
</dbReference>
<evidence type="ECO:0000313" key="11">
    <source>
        <dbReference type="Proteomes" id="UP000663829"/>
    </source>
</evidence>
<dbReference type="InterPro" id="IPR027470">
    <property type="entry name" value="Cation_efflux_CTD"/>
</dbReference>
<evidence type="ECO:0000256" key="1">
    <source>
        <dbReference type="ARBA" id="ARBA00004141"/>
    </source>
</evidence>
<protein>
    <recommendedName>
        <fullName evidence="12">Cation efflux protein cytoplasmic domain-containing protein</fullName>
    </recommendedName>
</protein>
<feature type="transmembrane region" description="Helical" evidence="6">
    <location>
        <begin position="203"/>
        <end position="222"/>
    </location>
</feature>
<evidence type="ECO:0000256" key="3">
    <source>
        <dbReference type="ARBA" id="ARBA00022692"/>
    </source>
</evidence>
<dbReference type="Proteomes" id="UP000663829">
    <property type="component" value="Unassembled WGS sequence"/>
</dbReference>
<sequence>MLEKLYYVSQRSEEFYETQDEFIDSLEDIVKDKNSDELKSASTKTENKARMIKILTIVTLIVNIILVIIKIAAAVISKSLSVISSVVDSVVDLLTSVILIYTQHKINRADNSLYPAEPIAIIILSVIMCSASVEVIFESAETLAGDVKYFETNSTTLQDMNMSAMPITAMVLTIVSKAILFVLCYRVKNPTMYALAEDHRNDVASNIVALGCGLIASFALKHKIKEQLVVLDPVGAIVISVYIIIAWILQANRQVRHLSGLVAEHAFVQRLIYYIYNTSPNITKIDSVNAYHFGTGYLAEVDVVLPPDMELQEAHDIGAELQIRLEKIDEVDRAYVHLDYNTTHYPAIEHKVLTKTDEKEIIDG</sequence>
<dbReference type="SUPFAM" id="SSF160240">
    <property type="entry name" value="Cation efflux protein cytoplasmic domain-like"/>
    <property type="match status" value="1"/>
</dbReference>
<dbReference type="Proteomes" id="UP000681722">
    <property type="component" value="Unassembled WGS sequence"/>
</dbReference>
<name>A0A813UJ54_9BILA</name>
<accession>A0A813UJ54</accession>
<keyword evidence="4 6" id="KW-1133">Transmembrane helix</keyword>
<dbReference type="GO" id="GO:0016020">
    <property type="term" value="C:membrane"/>
    <property type="evidence" value="ECO:0007669"/>
    <property type="project" value="UniProtKB-SubCell"/>
</dbReference>
<feature type="transmembrane region" description="Helical" evidence="6">
    <location>
        <begin position="82"/>
        <end position="101"/>
    </location>
</feature>
<evidence type="ECO:0000256" key="4">
    <source>
        <dbReference type="ARBA" id="ARBA00022989"/>
    </source>
</evidence>
<dbReference type="InterPro" id="IPR058533">
    <property type="entry name" value="Cation_efflux_TM"/>
</dbReference>
<keyword evidence="2" id="KW-0813">Transport</keyword>
<dbReference type="Pfam" id="PF01545">
    <property type="entry name" value="Cation_efflux"/>
    <property type="match status" value="1"/>
</dbReference>
<dbReference type="InterPro" id="IPR027469">
    <property type="entry name" value="Cation_efflux_TMD_sf"/>
</dbReference>
<dbReference type="SUPFAM" id="SSF161111">
    <property type="entry name" value="Cation efflux protein transmembrane domain-like"/>
    <property type="match status" value="1"/>
</dbReference>
<evidence type="ECO:0000259" key="7">
    <source>
        <dbReference type="Pfam" id="PF01545"/>
    </source>
</evidence>
<feature type="transmembrane region" description="Helical" evidence="6">
    <location>
        <begin position="164"/>
        <end position="183"/>
    </location>
</feature>
<dbReference type="PANTHER" id="PTHR43840:SF13">
    <property type="entry name" value="CATION EFFLUX PROTEIN CYTOPLASMIC DOMAIN-CONTAINING PROTEIN"/>
    <property type="match status" value="1"/>
</dbReference>
<keyword evidence="5 6" id="KW-0472">Membrane</keyword>
<comment type="subcellular location">
    <subcellularLocation>
        <location evidence="1">Membrane</location>
        <topology evidence="1">Multi-pass membrane protein</topology>
    </subcellularLocation>
</comment>
<keyword evidence="3 6" id="KW-0812">Transmembrane</keyword>
<feature type="transmembrane region" description="Helical" evidence="6">
    <location>
        <begin position="228"/>
        <end position="249"/>
    </location>
</feature>
<dbReference type="InterPro" id="IPR050291">
    <property type="entry name" value="CDF_Transporter"/>
</dbReference>
<evidence type="ECO:0000313" key="10">
    <source>
        <dbReference type="EMBL" id="CAF3616908.1"/>
    </source>
</evidence>
<evidence type="ECO:0000256" key="2">
    <source>
        <dbReference type="ARBA" id="ARBA00022448"/>
    </source>
</evidence>
<evidence type="ECO:0000256" key="5">
    <source>
        <dbReference type="ARBA" id="ARBA00023136"/>
    </source>
</evidence>
<evidence type="ECO:0000313" key="9">
    <source>
        <dbReference type="EMBL" id="CAF0829880.1"/>
    </source>
</evidence>